<dbReference type="STRING" id="6210.W6UWP6"/>
<evidence type="ECO:0000256" key="1">
    <source>
        <dbReference type="ARBA" id="ARBA00004141"/>
    </source>
</evidence>
<dbReference type="GeneID" id="36336055"/>
<keyword evidence="9" id="KW-1185">Reference proteome</keyword>
<gene>
    <name evidence="8" type="ORF">EGR_00340</name>
</gene>
<keyword evidence="6 7" id="KW-0472">Membrane</keyword>
<keyword evidence="5 7" id="KW-1133">Transmembrane helix</keyword>
<feature type="transmembrane region" description="Helical" evidence="7">
    <location>
        <begin position="184"/>
        <end position="204"/>
    </location>
</feature>
<dbReference type="KEGG" id="egl:EGR_00340"/>
<comment type="subcellular location">
    <subcellularLocation>
        <location evidence="1">Membrane</location>
        <topology evidence="1">Multi-pass membrane protein</topology>
    </subcellularLocation>
</comment>
<evidence type="ECO:0000313" key="8">
    <source>
        <dbReference type="EMBL" id="EUB65071.1"/>
    </source>
</evidence>
<feature type="transmembrane region" description="Helical" evidence="7">
    <location>
        <begin position="354"/>
        <end position="377"/>
    </location>
</feature>
<feature type="transmembrane region" description="Helical" evidence="7">
    <location>
        <begin position="292"/>
        <end position="313"/>
    </location>
</feature>
<keyword evidence="3" id="KW-0813">Transport</keyword>
<dbReference type="Proteomes" id="UP000019149">
    <property type="component" value="Unassembled WGS sequence"/>
</dbReference>
<dbReference type="PANTHER" id="PTHR20772">
    <property type="entry name" value="PROTEIN FMP42"/>
    <property type="match status" value="1"/>
</dbReference>
<evidence type="ECO:0000256" key="3">
    <source>
        <dbReference type="ARBA" id="ARBA00022448"/>
    </source>
</evidence>
<reference evidence="8 9" key="1">
    <citation type="journal article" date="2013" name="Nat. Genet.">
        <title>The genome of the hydatid tapeworm Echinococcus granulosus.</title>
        <authorList>
            <person name="Zheng H."/>
            <person name="Zhang W."/>
            <person name="Zhang L."/>
            <person name="Zhang Z."/>
            <person name="Li J."/>
            <person name="Lu G."/>
            <person name="Zhu Y."/>
            <person name="Wang Y."/>
            <person name="Huang Y."/>
            <person name="Liu J."/>
            <person name="Kang H."/>
            <person name="Chen J."/>
            <person name="Wang L."/>
            <person name="Chen A."/>
            <person name="Yu S."/>
            <person name="Gao Z."/>
            <person name="Jin L."/>
            <person name="Gu W."/>
            <person name="Wang Z."/>
            <person name="Zhao L."/>
            <person name="Shi B."/>
            <person name="Wen H."/>
            <person name="Lin R."/>
            <person name="Jones M.K."/>
            <person name="Brejova B."/>
            <person name="Vinar T."/>
            <person name="Zhao G."/>
            <person name="McManus D.P."/>
            <person name="Chen Z."/>
            <person name="Zhou Y."/>
            <person name="Wang S."/>
        </authorList>
    </citation>
    <scope>NUCLEOTIDE SEQUENCE [LARGE SCALE GENOMIC DNA]</scope>
</reference>
<evidence type="ECO:0000256" key="5">
    <source>
        <dbReference type="ARBA" id="ARBA00022989"/>
    </source>
</evidence>
<name>W6UWP6_ECHGR</name>
<dbReference type="InterPro" id="IPR052599">
    <property type="entry name" value="SLC43A_AATransporter"/>
</dbReference>
<feature type="transmembrane region" description="Helical" evidence="7">
    <location>
        <begin position="237"/>
        <end position="260"/>
    </location>
</feature>
<evidence type="ECO:0000256" key="2">
    <source>
        <dbReference type="ARBA" id="ARBA00006595"/>
    </source>
</evidence>
<evidence type="ECO:0000256" key="7">
    <source>
        <dbReference type="SAM" id="Phobius"/>
    </source>
</evidence>
<protein>
    <submittedName>
        <fullName evidence="8">Solute carrier family 43 member</fullName>
    </submittedName>
</protein>
<dbReference type="AlphaFoldDB" id="W6UWP6"/>
<feature type="transmembrane region" description="Helical" evidence="7">
    <location>
        <begin position="325"/>
        <end position="348"/>
    </location>
</feature>
<dbReference type="GO" id="GO:0016020">
    <property type="term" value="C:membrane"/>
    <property type="evidence" value="ECO:0007669"/>
    <property type="project" value="UniProtKB-SubCell"/>
</dbReference>
<feature type="transmembrane region" description="Helical" evidence="7">
    <location>
        <begin position="47"/>
        <end position="68"/>
    </location>
</feature>
<evidence type="ECO:0000313" key="9">
    <source>
        <dbReference type="Proteomes" id="UP000019149"/>
    </source>
</evidence>
<sequence length="405" mass="45490">MEQFPVSCKDVYYVNRHIWEGEVDTKLCPHETISNPVIYYMALPGRFAIALLDYATFLCIVLTCLSFVQTGGTNIRLLRSYCIVYRNKAESCQSNEFLSYLSLSAVFMSKQLFLRHARLVNPFWLFLCDPPFILKHENCSLVWRVNVHAAKRDLHFSAQNTAWLKFSLESKKLDQVLDLRLRQVLAIIFGTVEMLFFGGIIFGFNVLTPVLQKEGIFSYLCDKSANKTAGCSEQTTIYGYAFITYMVVQMVMLFIVGFLVDRVGLRIVKLSASILFSIGAALFAVTSATNSWLIFPAGSLVCIGGMAGLICNLSFSKLFTKTSVFVLAFITGSYDAASSVFAVFAIAYEAGFSYKLAFFLLAGVSLAMNIFSSLFIATYRLSDMSDVYIDDTFCKTFVTRLHLFI</sequence>
<dbReference type="RefSeq" id="XP_024356267.1">
    <property type="nucleotide sequence ID" value="XM_024489589.1"/>
</dbReference>
<evidence type="ECO:0000256" key="6">
    <source>
        <dbReference type="ARBA" id="ARBA00023136"/>
    </source>
</evidence>
<dbReference type="Gene3D" id="1.20.1250.20">
    <property type="entry name" value="MFS general substrate transporter like domains"/>
    <property type="match status" value="1"/>
</dbReference>
<evidence type="ECO:0000256" key="4">
    <source>
        <dbReference type="ARBA" id="ARBA00022692"/>
    </source>
</evidence>
<dbReference type="PANTHER" id="PTHR20772:SF2">
    <property type="entry name" value="PROTEIN FMP42"/>
    <property type="match status" value="1"/>
</dbReference>
<organism evidence="8 9">
    <name type="scientific">Echinococcus granulosus</name>
    <name type="common">Hydatid tapeworm</name>
    <dbReference type="NCBI Taxonomy" id="6210"/>
    <lineage>
        <taxon>Eukaryota</taxon>
        <taxon>Metazoa</taxon>
        <taxon>Spiralia</taxon>
        <taxon>Lophotrochozoa</taxon>
        <taxon>Platyhelminthes</taxon>
        <taxon>Cestoda</taxon>
        <taxon>Eucestoda</taxon>
        <taxon>Cyclophyllidea</taxon>
        <taxon>Taeniidae</taxon>
        <taxon>Echinococcus</taxon>
        <taxon>Echinococcus granulosus group</taxon>
    </lineage>
</organism>
<feature type="transmembrane region" description="Helical" evidence="7">
    <location>
        <begin position="267"/>
        <end position="286"/>
    </location>
</feature>
<dbReference type="InterPro" id="IPR036259">
    <property type="entry name" value="MFS_trans_sf"/>
</dbReference>
<dbReference type="EMBL" id="APAU02000001">
    <property type="protein sequence ID" value="EUB65071.1"/>
    <property type="molecule type" value="Genomic_DNA"/>
</dbReference>
<keyword evidence="4 7" id="KW-0812">Transmembrane</keyword>
<comment type="caution">
    <text evidence="8">The sequence shown here is derived from an EMBL/GenBank/DDBJ whole genome shotgun (WGS) entry which is preliminary data.</text>
</comment>
<dbReference type="OrthoDB" id="330047at2759"/>
<accession>W6UWP6</accession>
<dbReference type="SUPFAM" id="SSF103473">
    <property type="entry name" value="MFS general substrate transporter"/>
    <property type="match status" value="1"/>
</dbReference>
<comment type="similarity">
    <text evidence="2">Belongs to the SLC43A transporter (TC 2.A.1.44) family.</text>
</comment>
<proteinExistence type="inferred from homology"/>
<dbReference type="CTD" id="36336055"/>